<dbReference type="PROSITE" id="PS00880">
    <property type="entry name" value="ACB_1"/>
    <property type="match status" value="1"/>
</dbReference>
<dbReference type="GO" id="GO:0019915">
    <property type="term" value="P:lipid storage"/>
    <property type="evidence" value="ECO:0007669"/>
    <property type="project" value="UniProtKB-ARBA"/>
</dbReference>
<name>A0A2H1WZ86_SPOFR</name>
<feature type="domain" description="ACB" evidence="3">
    <location>
        <begin position="1"/>
        <end position="98"/>
    </location>
</feature>
<feature type="region of interest" description="Disordered" evidence="2">
    <location>
        <begin position="130"/>
        <end position="164"/>
    </location>
</feature>
<gene>
    <name evidence="4" type="ORF">SFRICE_029184</name>
</gene>
<feature type="region of interest" description="Disordered" evidence="2">
    <location>
        <begin position="191"/>
        <end position="259"/>
    </location>
</feature>
<dbReference type="GO" id="GO:0005737">
    <property type="term" value="C:cytoplasm"/>
    <property type="evidence" value="ECO:0007669"/>
    <property type="project" value="TreeGrafter"/>
</dbReference>
<keyword evidence="1" id="KW-0446">Lipid-binding</keyword>
<dbReference type="FunFam" id="1.20.80.10:FF:000010">
    <property type="entry name" value="Acyl-CoA-binding domain-containing protein 5"/>
    <property type="match status" value="1"/>
</dbReference>
<dbReference type="InterPro" id="IPR000582">
    <property type="entry name" value="Acyl-CoA-binding_protein"/>
</dbReference>
<evidence type="ECO:0000256" key="1">
    <source>
        <dbReference type="ARBA" id="ARBA00023121"/>
    </source>
</evidence>
<protein>
    <submittedName>
        <fullName evidence="4">SFRICE_029184</fullName>
    </submittedName>
</protein>
<feature type="compositionally biased region" description="Gly residues" evidence="2">
    <location>
        <begin position="199"/>
        <end position="212"/>
    </location>
</feature>
<dbReference type="InterPro" id="IPR014352">
    <property type="entry name" value="FERM/acyl-CoA-bd_prot_sf"/>
</dbReference>
<dbReference type="GO" id="GO:0006631">
    <property type="term" value="P:fatty acid metabolic process"/>
    <property type="evidence" value="ECO:0007669"/>
    <property type="project" value="TreeGrafter"/>
</dbReference>
<dbReference type="EMBL" id="ODYU01012158">
    <property type="protein sequence ID" value="SOQ58312.1"/>
    <property type="molecule type" value="Genomic_DNA"/>
</dbReference>
<feature type="compositionally biased region" description="Polar residues" evidence="2">
    <location>
        <begin position="130"/>
        <end position="139"/>
    </location>
</feature>
<dbReference type="AlphaFoldDB" id="A0A2H1WZ86"/>
<sequence>MGRLDRNDTTASQKSDVKQRLHCVSLRSYQPSNELMLRFYSYFKQATEGPCDKPKPGFWDVVNRAKWESWNKLGNMTKEEAMKAYVDELHKIVETMSYNSDVASFLSVDDDNADLELVAGDILARVRSGENSPVLSGASSPRGESPTPARQRHDSEDEYIDTVDVIGNPNKLRRSNVAWDEVQRLHLMFEETDGQNSGQTGGQTSGQTGGQTGQNQPATGNRRPNPTAGQNPKSDSESAPPAPPPQRQTAPRLSNGHAHQITSQLTHLKVLEQLPGTLARLEADVAALRKAVEGDRRILDQVSRGWRWPWQELSAPTLLLLVVWPFVAYRIAARGQRRHT</sequence>
<organism evidence="4">
    <name type="scientific">Spodoptera frugiperda</name>
    <name type="common">Fall armyworm</name>
    <dbReference type="NCBI Taxonomy" id="7108"/>
    <lineage>
        <taxon>Eukaryota</taxon>
        <taxon>Metazoa</taxon>
        <taxon>Ecdysozoa</taxon>
        <taxon>Arthropoda</taxon>
        <taxon>Hexapoda</taxon>
        <taxon>Insecta</taxon>
        <taxon>Pterygota</taxon>
        <taxon>Neoptera</taxon>
        <taxon>Endopterygota</taxon>
        <taxon>Lepidoptera</taxon>
        <taxon>Glossata</taxon>
        <taxon>Ditrysia</taxon>
        <taxon>Noctuoidea</taxon>
        <taxon>Noctuidae</taxon>
        <taxon>Amphipyrinae</taxon>
        <taxon>Spodoptera</taxon>
    </lineage>
</organism>
<accession>A0A2H1WZ86</accession>
<reference evidence="4" key="1">
    <citation type="submission" date="2016-07" db="EMBL/GenBank/DDBJ databases">
        <authorList>
            <person name="Bretaudeau A."/>
        </authorList>
    </citation>
    <scope>NUCLEOTIDE SEQUENCE</scope>
    <source>
        <strain evidence="4">Rice</strain>
        <tissue evidence="4">Whole body</tissue>
    </source>
</reference>
<dbReference type="PROSITE" id="PS51228">
    <property type="entry name" value="ACB_2"/>
    <property type="match status" value="1"/>
</dbReference>
<dbReference type="Pfam" id="PF00887">
    <property type="entry name" value="ACBP"/>
    <property type="match status" value="1"/>
</dbReference>
<dbReference type="InterPro" id="IPR035984">
    <property type="entry name" value="Acyl-CoA-binding_sf"/>
</dbReference>
<dbReference type="SUPFAM" id="SSF47027">
    <property type="entry name" value="Acyl-CoA binding protein"/>
    <property type="match status" value="1"/>
</dbReference>
<evidence type="ECO:0000313" key="4">
    <source>
        <dbReference type="EMBL" id="SOQ58312.1"/>
    </source>
</evidence>
<dbReference type="GO" id="GO:0000062">
    <property type="term" value="F:fatty-acyl-CoA binding"/>
    <property type="evidence" value="ECO:0007669"/>
    <property type="project" value="InterPro"/>
</dbReference>
<dbReference type="PANTHER" id="PTHR23310:SF77">
    <property type="entry name" value="LD25952P"/>
    <property type="match status" value="1"/>
</dbReference>
<evidence type="ECO:0000256" key="2">
    <source>
        <dbReference type="SAM" id="MobiDB-lite"/>
    </source>
</evidence>
<dbReference type="PRINTS" id="PR00689">
    <property type="entry name" value="ACOABINDINGP"/>
</dbReference>
<proteinExistence type="predicted"/>
<evidence type="ECO:0000259" key="3">
    <source>
        <dbReference type="PROSITE" id="PS51228"/>
    </source>
</evidence>
<dbReference type="InterPro" id="IPR022408">
    <property type="entry name" value="Acyl-CoA-binding_prot_CS"/>
</dbReference>
<dbReference type="Gene3D" id="1.20.80.10">
    <property type="match status" value="1"/>
</dbReference>
<feature type="compositionally biased region" description="Polar residues" evidence="2">
    <location>
        <begin position="217"/>
        <end position="233"/>
    </location>
</feature>
<dbReference type="PANTHER" id="PTHR23310">
    <property type="entry name" value="ACYL-COA-BINDING PROTEIN, ACBP"/>
    <property type="match status" value="1"/>
</dbReference>